<evidence type="ECO:0000256" key="2">
    <source>
        <dbReference type="ARBA" id="ARBA00022803"/>
    </source>
</evidence>
<dbReference type="PROSITE" id="PS50005">
    <property type="entry name" value="TPR"/>
    <property type="match status" value="3"/>
</dbReference>
<dbReference type="OMA" id="KLYMNRA"/>
<dbReference type="GeneTree" id="ENSGT00940000155338"/>
<dbReference type="InterPro" id="IPR019734">
    <property type="entry name" value="TPR_rpt"/>
</dbReference>
<dbReference type="Gene3D" id="1.25.40.10">
    <property type="entry name" value="Tetratricopeptide repeat domain"/>
    <property type="match status" value="1"/>
</dbReference>
<dbReference type="PANTHER" id="PTHR45188:SF2">
    <property type="entry name" value="DNAJ HOMOLOG SUBFAMILY C MEMBER 7"/>
    <property type="match status" value="1"/>
</dbReference>
<evidence type="ECO:0000313" key="6">
    <source>
        <dbReference type="Proteomes" id="UP000694385"/>
    </source>
</evidence>
<dbReference type="SMART" id="SM00028">
    <property type="entry name" value="TPR"/>
    <property type="match status" value="5"/>
</dbReference>
<feature type="repeat" description="TPR" evidence="3">
    <location>
        <begin position="293"/>
        <end position="326"/>
    </location>
</feature>
<feature type="repeat" description="TPR" evidence="3">
    <location>
        <begin position="221"/>
        <end position="254"/>
    </location>
</feature>
<dbReference type="InterPro" id="IPR036869">
    <property type="entry name" value="J_dom_sf"/>
</dbReference>
<dbReference type="InterPro" id="IPR011990">
    <property type="entry name" value="TPR-like_helical_dom_sf"/>
</dbReference>
<dbReference type="AlphaFoldDB" id="A0A8C5LDW5"/>
<feature type="domain" description="J" evidence="4">
    <location>
        <begin position="339"/>
        <end position="402"/>
    </location>
</feature>
<dbReference type="SUPFAM" id="SSF46565">
    <property type="entry name" value="Chaperone J-domain"/>
    <property type="match status" value="1"/>
</dbReference>
<dbReference type="FunFam" id="1.10.287.110:FF:000018">
    <property type="entry name" value="DnaJ (Hsp40) homolog, subfamily C, member 7"/>
    <property type="match status" value="1"/>
</dbReference>
<dbReference type="CDD" id="cd06257">
    <property type="entry name" value="DnaJ"/>
    <property type="match status" value="1"/>
</dbReference>
<evidence type="ECO:0000256" key="3">
    <source>
        <dbReference type="PROSITE-ProRule" id="PRU00339"/>
    </source>
</evidence>
<dbReference type="PROSITE" id="PS50293">
    <property type="entry name" value="TPR_REGION"/>
    <property type="match status" value="1"/>
</dbReference>
<evidence type="ECO:0000256" key="1">
    <source>
        <dbReference type="ARBA" id="ARBA00022737"/>
    </source>
</evidence>
<dbReference type="PANTHER" id="PTHR45188">
    <property type="entry name" value="DNAJ PROTEIN P58IPK HOMOLOG"/>
    <property type="match status" value="1"/>
</dbReference>
<dbReference type="Gene3D" id="1.10.287.110">
    <property type="entry name" value="DnaJ domain"/>
    <property type="match status" value="1"/>
</dbReference>
<dbReference type="InterPro" id="IPR013105">
    <property type="entry name" value="TPR_2"/>
</dbReference>
<dbReference type="Pfam" id="PF00226">
    <property type="entry name" value="DnaJ"/>
    <property type="match status" value="1"/>
</dbReference>
<protein>
    <recommendedName>
        <fullName evidence="4">J domain-containing protein</fullName>
    </recommendedName>
</protein>
<dbReference type="InterPro" id="IPR001623">
    <property type="entry name" value="DnaJ_domain"/>
</dbReference>
<accession>A0A8C5LDW5</accession>
<keyword evidence="1" id="KW-0677">Repeat</keyword>
<reference evidence="5" key="1">
    <citation type="submission" date="2025-08" db="UniProtKB">
        <authorList>
            <consortium name="Ensembl"/>
        </authorList>
    </citation>
    <scope>IDENTIFICATION</scope>
</reference>
<evidence type="ECO:0000259" key="4">
    <source>
        <dbReference type="PROSITE" id="PS50076"/>
    </source>
</evidence>
<organism evidence="5 6">
    <name type="scientific">Jaculus jaculus</name>
    <name type="common">Lesser Egyptian jerboa</name>
    <dbReference type="NCBI Taxonomy" id="51337"/>
    <lineage>
        <taxon>Eukaryota</taxon>
        <taxon>Metazoa</taxon>
        <taxon>Chordata</taxon>
        <taxon>Craniata</taxon>
        <taxon>Vertebrata</taxon>
        <taxon>Euteleostomi</taxon>
        <taxon>Mammalia</taxon>
        <taxon>Eutheria</taxon>
        <taxon>Euarchontoglires</taxon>
        <taxon>Glires</taxon>
        <taxon>Rodentia</taxon>
        <taxon>Myomorpha</taxon>
        <taxon>Dipodoidea</taxon>
        <taxon>Dipodidae</taxon>
        <taxon>Dipodinae</taxon>
        <taxon>Jaculus</taxon>
    </lineage>
</organism>
<dbReference type="Pfam" id="PF07719">
    <property type="entry name" value="TPR_2"/>
    <property type="match status" value="1"/>
</dbReference>
<name>A0A8C5LDW5_JACJA</name>
<keyword evidence="6" id="KW-1185">Reference proteome</keyword>
<dbReference type="PRINTS" id="PR00625">
    <property type="entry name" value="JDOMAIN"/>
</dbReference>
<dbReference type="Proteomes" id="UP000694385">
    <property type="component" value="Unassembled WGS sequence"/>
</dbReference>
<feature type="repeat" description="TPR" evidence="3">
    <location>
        <begin position="28"/>
        <end position="61"/>
    </location>
</feature>
<evidence type="ECO:0000313" key="5">
    <source>
        <dbReference type="Ensembl" id="ENSJJAP00000021485.1"/>
    </source>
</evidence>
<dbReference type="Pfam" id="PF13181">
    <property type="entry name" value="TPR_8"/>
    <property type="match status" value="2"/>
</dbReference>
<dbReference type="PROSITE" id="PS50076">
    <property type="entry name" value="DNAJ_2"/>
    <property type="match status" value="1"/>
</dbReference>
<proteinExistence type="predicted"/>
<dbReference type="Ensembl" id="ENSJJAT00000028038.1">
    <property type="protein sequence ID" value="ENSJJAP00000021485.1"/>
    <property type="gene ID" value="ENSJJAG00000021835.1"/>
</dbReference>
<dbReference type="SMART" id="SM00271">
    <property type="entry name" value="DnaJ"/>
    <property type="match status" value="1"/>
</dbReference>
<keyword evidence="2 3" id="KW-0802">TPR repeat</keyword>
<reference evidence="5" key="2">
    <citation type="submission" date="2025-09" db="UniProtKB">
        <authorList>
            <consortium name="Ensembl"/>
        </authorList>
    </citation>
    <scope>IDENTIFICATION</scope>
</reference>
<dbReference type="SUPFAM" id="SSF48452">
    <property type="entry name" value="TPR-like"/>
    <property type="match status" value="3"/>
</dbReference>
<sequence length="445" mass="50914">MAAAVECNMVMAATQPELLEDKRTKREAESFKEQGNAYYAKKDYNEAYNYYTKAIYMCPKNVSYYGHRAATLMMLGRFCKALGGAQQSVRLDDSFVWGHLQEGKCHLSLGNAMAAQQEFKDANVVMECEKIAETDFEKQDFRKVVFCMDHALEFAPACHRFKILKAECLAMLGRYPEAQSVPSDILLTDSTNKAVQFFGHALRMAPDHEKACVACRNAKALKAKKKDGNKAFKEGNYKLAYELYTEALGIDPNNIKTNAKLYCNRGTVNSKLRKLDDAIEDCTHVVKLDDTYIKAYLRRAQCYMDTEQYEEAVRDYEKVYQMEKTKEHKQQLKKSKRRDYHKILGVDGNASEEEIKKAYRKRALMHHPDRHSGASEEKFKEVGEAFTILSDPKKKTRYDSRQDLDEEGMNMGDFDANNIFKAFFGGPGGFSFEALGPENFFFQFG</sequence>